<sequence length="138" mass="16657">KLHGDERLSRKEKQHYLQSSKTETFIEIQYIMDVTMDFLKIIFLKKERNNEIEKGRVPFAISILKIINQFWQKFFIYIRCFTKTYPSRNTNNVQVQQCSSPAFTLNCILSNCFDDFFQRNRSKENQKRNDTNISIRKQ</sequence>
<dbReference type="EMBL" id="GDHC01016066">
    <property type="protein sequence ID" value="JAQ02563.1"/>
    <property type="molecule type" value="Transcribed_RNA"/>
</dbReference>
<reference evidence="2" key="2">
    <citation type="submission" date="2014-07" db="EMBL/GenBank/DDBJ databases">
        <authorList>
            <person name="Hull J."/>
        </authorList>
    </citation>
    <scope>NUCLEOTIDE SEQUENCE</scope>
</reference>
<dbReference type="AlphaFoldDB" id="A0A0A9YLT2"/>
<name>A0A0A9YLT2_LYGHE</name>
<reference evidence="2" key="1">
    <citation type="journal article" date="2014" name="PLoS ONE">
        <title>Transcriptome-Based Identification of ABC Transporters in the Western Tarnished Plant Bug Lygus hesperus.</title>
        <authorList>
            <person name="Hull J.J."/>
            <person name="Chaney K."/>
            <person name="Geib S.M."/>
            <person name="Fabrick J.A."/>
            <person name="Brent C.S."/>
            <person name="Walsh D."/>
            <person name="Lavine L.C."/>
        </authorList>
    </citation>
    <scope>NUCLEOTIDE SEQUENCE</scope>
</reference>
<evidence type="ECO:0000313" key="1">
    <source>
        <dbReference type="EMBL" id="JAG26710.1"/>
    </source>
</evidence>
<dbReference type="EMBL" id="GBHO01010495">
    <property type="protein sequence ID" value="JAG33109.1"/>
    <property type="molecule type" value="Transcribed_RNA"/>
</dbReference>
<evidence type="ECO:0000313" key="2">
    <source>
        <dbReference type="EMBL" id="JAG33109.1"/>
    </source>
</evidence>
<organism evidence="2">
    <name type="scientific">Lygus hesperus</name>
    <name type="common">Western plant bug</name>
    <dbReference type="NCBI Taxonomy" id="30085"/>
    <lineage>
        <taxon>Eukaryota</taxon>
        <taxon>Metazoa</taxon>
        <taxon>Ecdysozoa</taxon>
        <taxon>Arthropoda</taxon>
        <taxon>Hexapoda</taxon>
        <taxon>Insecta</taxon>
        <taxon>Pterygota</taxon>
        <taxon>Neoptera</taxon>
        <taxon>Paraneoptera</taxon>
        <taxon>Hemiptera</taxon>
        <taxon>Heteroptera</taxon>
        <taxon>Panheteroptera</taxon>
        <taxon>Cimicomorpha</taxon>
        <taxon>Miridae</taxon>
        <taxon>Mirini</taxon>
        <taxon>Lygus</taxon>
    </lineage>
</organism>
<gene>
    <name evidence="2" type="primary">KSL5_0</name>
    <name evidence="1" type="synonym">KSL5_1</name>
    <name evidence="2" type="ORF">CM83_74180</name>
    <name evidence="1" type="ORF">CM83_74181</name>
    <name evidence="3" type="ORF">g.91969</name>
</gene>
<accession>A0A0A9YLT2</accession>
<feature type="non-terminal residue" evidence="2">
    <location>
        <position position="1"/>
    </location>
</feature>
<reference evidence="3" key="3">
    <citation type="journal article" date="2016" name="Gigascience">
        <title>De novo construction of an expanded transcriptome assembly for the western tarnished plant bug, Lygus hesperus.</title>
        <authorList>
            <person name="Tassone E.E."/>
            <person name="Geib S.M."/>
            <person name="Hall B."/>
            <person name="Fabrick J.A."/>
            <person name="Brent C.S."/>
            <person name="Hull J.J."/>
        </authorList>
    </citation>
    <scope>NUCLEOTIDE SEQUENCE</scope>
</reference>
<proteinExistence type="predicted"/>
<dbReference type="EMBL" id="GBHO01016894">
    <property type="protein sequence ID" value="JAG26710.1"/>
    <property type="molecule type" value="Transcribed_RNA"/>
</dbReference>
<protein>
    <submittedName>
        <fullName evidence="2">Ent-pimara-8(14),15-diene synthase</fullName>
    </submittedName>
</protein>
<evidence type="ECO:0000313" key="3">
    <source>
        <dbReference type="EMBL" id="JAQ02563.1"/>
    </source>
</evidence>